<dbReference type="EMBL" id="OX459949">
    <property type="protein sequence ID" value="CAI9155925.1"/>
    <property type="molecule type" value="Genomic_DNA"/>
</dbReference>
<reference evidence="1" key="1">
    <citation type="submission" date="2023-04" db="EMBL/GenBank/DDBJ databases">
        <authorList>
            <consortium name="ELIXIR-Norway"/>
        </authorList>
    </citation>
    <scope>NUCLEOTIDE SEQUENCE [LARGE SCALE GENOMIC DNA]</scope>
</reference>
<organism evidence="1 2">
    <name type="scientific">Rangifer tarandus platyrhynchus</name>
    <name type="common">Svalbard reindeer</name>
    <dbReference type="NCBI Taxonomy" id="3082113"/>
    <lineage>
        <taxon>Eukaryota</taxon>
        <taxon>Metazoa</taxon>
        <taxon>Chordata</taxon>
        <taxon>Craniata</taxon>
        <taxon>Vertebrata</taxon>
        <taxon>Euteleostomi</taxon>
        <taxon>Mammalia</taxon>
        <taxon>Eutheria</taxon>
        <taxon>Laurasiatheria</taxon>
        <taxon>Artiodactyla</taxon>
        <taxon>Ruminantia</taxon>
        <taxon>Pecora</taxon>
        <taxon>Cervidae</taxon>
        <taxon>Odocoileinae</taxon>
        <taxon>Rangifer</taxon>
    </lineage>
</organism>
<protein>
    <submittedName>
        <fullName evidence="1">Uncharacterized protein</fullName>
    </submittedName>
</protein>
<proteinExistence type="predicted"/>
<gene>
    <name evidence="1" type="ORF">MRATA1EN1_LOCUS4887</name>
</gene>
<accession>A0ABN8Y2U6</accession>
<dbReference type="Proteomes" id="UP001176941">
    <property type="component" value="Chromosome 13"/>
</dbReference>
<evidence type="ECO:0000313" key="1">
    <source>
        <dbReference type="EMBL" id="CAI9155925.1"/>
    </source>
</evidence>
<evidence type="ECO:0000313" key="2">
    <source>
        <dbReference type="Proteomes" id="UP001176941"/>
    </source>
</evidence>
<sequence>MISPTALVINSLLPPSAFVCLMHPLDKTHPPQGRGLTKTSFFWLELTDLAIAQELQGSAPMHPNKGMCPSSCLFLSVCTLPGLPVWPLLVRHVLPPGPVTNKPLYFKFSCGLLDSVVGSPSNTLCST</sequence>
<keyword evidence="2" id="KW-1185">Reference proteome</keyword>
<name>A0ABN8Y2U6_RANTA</name>